<evidence type="ECO:0000256" key="3">
    <source>
        <dbReference type="ARBA" id="ARBA00023163"/>
    </source>
</evidence>
<keyword evidence="7" id="KW-1185">Reference proteome</keyword>
<keyword evidence="3" id="KW-0804">Transcription</keyword>
<dbReference type="InterPro" id="IPR050109">
    <property type="entry name" value="HTH-type_TetR-like_transc_reg"/>
</dbReference>
<organism evidence="6 7">
    <name type="scientific">Corynebacterium qintianiae</name>
    <dbReference type="NCBI Taxonomy" id="2709392"/>
    <lineage>
        <taxon>Bacteria</taxon>
        <taxon>Bacillati</taxon>
        <taxon>Actinomycetota</taxon>
        <taxon>Actinomycetes</taxon>
        <taxon>Mycobacteriales</taxon>
        <taxon>Corynebacteriaceae</taxon>
        <taxon>Corynebacterium</taxon>
    </lineage>
</organism>
<feature type="DNA-binding region" description="H-T-H motif" evidence="4">
    <location>
        <begin position="13"/>
        <end position="32"/>
    </location>
</feature>
<dbReference type="InterPro" id="IPR009057">
    <property type="entry name" value="Homeodomain-like_sf"/>
</dbReference>
<evidence type="ECO:0000313" key="6">
    <source>
        <dbReference type="EMBL" id="QPK84255.1"/>
    </source>
</evidence>
<dbReference type="EMBL" id="CP064955">
    <property type="protein sequence ID" value="QPK84255.1"/>
    <property type="molecule type" value="Genomic_DNA"/>
</dbReference>
<evidence type="ECO:0000313" key="7">
    <source>
        <dbReference type="Proteomes" id="UP000594586"/>
    </source>
</evidence>
<evidence type="ECO:0000256" key="2">
    <source>
        <dbReference type="ARBA" id="ARBA00023125"/>
    </source>
</evidence>
<dbReference type="AlphaFoldDB" id="A0A7T0PFU2"/>
<sequence>MNLVEKRGFDAVTVEDICAAADISRRTFFNYVDSKDEAILGAFPFELDEGALETIELTPSGNLVELIFSQLTEKEGSQDHECLERRRALMSGNPALAHAAHKRRVETLTALARAVEKHLARFPEDRKLPDVPAEVEVHSVVEMCRTALSLYLASPHFPTGDKTPIECVRAAAHIHTDFCKELAW</sequence>
<dbReference type="Gene3D" id="1.10.357.10">
    <property type="entry name" value="Tetracycline Repressor, domain 2"/>
    <property type="match status" value="1"/>
</dbReference>
<dbReference type="KEGG" id="cqn:G7Y29_03710"/>
<dbReference type="Pfam" id="PF00440">
    <property type="entry name" value="TetR_N"/>
    <property type="match status" value="1"/>
</dbReference>
<name>A0A7T0PFU2_9CORY</name>
<accession>A0A7T0PFU2</accession>
<dbReference type="PANTHER" id="PTHR30055">
    <property type="entry name" value="HTH-TYPE TRANSCRIPTIONAL REGULATOR RUTR"/>
    <property type="match status" value="1"/>
</dbReference>
<dbReference type="PANTHER" id="PTHR30055:SF234">
    <property type="entry name" value="HTH-TYPE TRANSCRIPTIONAL REGULATOR BETI"/>
    <property type="match status" value="1"/>
</dbReference>
<evidence type="ECO:0000259" key="5">
    <source>
        <dbReference type="PROSITE" id="PS50977"/>
    </source>
</evidence>
<evidence type="ECO:0000256" key="1">
    <source>
        <dbReference type="ARBA" id="ARBA00023015"/>
    </source>
</evidence>
<dbReference type="SUPFAM" id="SSF46689">
    <property type="entry name" value="Homeodomain-like"/>
    <property type="match status" value="1"/>
</dbReference>
<dbReference type="GO" id="GO:0003700">
    <property type="term" value="F:DNA-binding transcription factor activity"/>
    <property type="evidence" value="ECO:0007669"/>
    <property type="project" value="TreeGrafter"/>
</dbReference>
<reference evidence="6 7" key="1">
    <citation type="submission" date="2020-11" db="EMBL/GenBank/DDBJ databases">
        <title>Corynebacterium sp. MC1420.</title>
        <authorList>
            <person name="Zhou J."/>
        </authorList>
    </citation>
    <scope>NUCLEOTIDE SEQUENCE [LARGE SCALE GENOMIC DNA]</scope>
    <source>
        <strain evidence="6 7">MC1420</strain>
    </source>
</reference>
<dbReference type="InterPro" id="IPR001647">
    <property type="entry name" value="HTH_TetR"/>
</dbReference>
<keyword evidence="2 4" id="KW-0238">DNA-binding</keyword>
<feature type="domain" description="HTH tetR-type" evidence="5">
    <location>
        <begin position="1"/>
        <end position="50"/>
    </location>
</feature>
<gene>
    <name evidence="6" type="ORF">G7Y29_03710</name>
</gene>
<dbReference type="InterPro" id="IPR023772">
    <property type="entry name" value="DNA-bd_HTH_TetR-type_CS"/>
</dbReference>
<dbReference type="GO" id="GO:0000976">
    <property type="term" value="F:transcription cis-regulatory region binding"/>
    <property type="evidence" value="ECO:0007669"/>
    <property type="project" value="TreeGrafter"/>
</dbReference>
<keyword evidence="1" id="KW-0805">Transcription regulation</keyword>
<proteinExistence type="predicted"/>
<dbReference type="PROSITE" id="PS01081">
    <property type="entry name" value="HTH_TETR_1"/>
    <property type="match status" value="1"/>
</dbReference>
<protein>
    <submittedName>
        <fullName evidence="6">TetR family transcriptional regulator</fullName>
    </submittedName>
</protein>
<evidence type="ECO:0000256" key="4">
    <source>
        <dbReference type="PROSITE-ProRule" id="PRU00335"/>
    </source>
</evidence>
<dbReference type="PROSITE" id="PS50977">
    <property type="entry name" value="HTH_TETR_2"/>
    <property type="match status" value="1"/>
</dbReference>
<dbReference type="Proteomes" id="UP000594586">
    <property type="component" value="Chromosome"/>
</dbReference>